<reference evidence="1 2" key="1">
    <citation type="submission" date="2021-02" db="EMBL/GenBank/DDBJ databases">
        <title>Porcisia hertigi Genome sequencing and assembly.</title>
        <authorList>
            <person name="Almutairi H."/>
            <person name="Gatherer D."/>
        </authorList>
    </citation>
    <scope>NUCLEOTIDE SEQUENCE [LARGE SCALE GENOMIC DNA]</scope>
    <source>
        <strain evidence="1 2">C119</strain>
    </source>
</reference>
<comment type="caution">
    <text evidence="1">The sequence shown here is derived from an EMBL/GenBank/DDBJ whole genome shotgun (WGS) entry which is preliminary data.</text>
</comment>
<dbReference type="OrthoDB" id="272572at2759"/>
<dbReference type="EMBL" id="JAFJZO010000028">
    <property type="protein sequence ID" value="KAG5500367.1"/>
    <property type="molecule type" value="Genomic_DNA"/>
</dbReference>
<sequence length="454" mass="49885">MADVHLTNAVNIKAVYAAPSLSLFMDLHRQSEVVAMCSNSIVVDSPLRLSLQLCRIGVDDGNSYATLSSSSHQVSSYPLRQDGVGSDAVQFAASGGSLLRVTINLGAFSEWSKQRTPIDVPVAEHALIDQSWMINSCFRLVIRLVAKAHAGWTPGQEAQWNEVTGSRLILTPRSHPGGDDDCSAPGGEVFTRYSSASPSLTGRSTMSSFCETLAPRFRLKGPLYIDQALFPIVRILFNPQQYTEAIPIMTTVLRNMTIQVGVERCPPSRSGKPLRRAPRNRSAAENVFVLDGVPAASSTLEDDGRPLPRRHEAISLVFNAHNRQLSNVSPTAYDVACANRLVVDDYVFEVLVTAALMKTETVETVWRAIQAYHYENPSVDVVDMDIDEAVGAVVQRFSYIKDAPSIDVVGFYNVVWEAMRLYMVTSVISDSPQNDMEDDLDDGEVLINKILMDV</sequence>
<dbReference type="Proteomes" id="UP000674318">
    <property type="component" value="Chromosome 28"/>
</dbReference>
<accession>A0A836HI65</accession>
<protein>
    <submittedName>
        <fullName evidence="1">Uncharacterized protein</fullName>
    </submittedName>
</protein>
<dbReference type="AlphaFoldDB" id="A0A836HI65"/>
<dbReference type="RefSeq" id="XP_067755701.1">
    <property type="nucleotide sequence ID" value="XM_067899462.1"/>
</dbReference>
<gene>
    <name evidence="1" type="ORF">JKF63_03459</name>
</gene>
<name>A0A836HI65_9TRYP</name>
<organism evidence="1 2">
    <name type="scientific">Porcisia hertigi</name>
    <dbReference type="NCBI Taxonomy" id="2761500"/>
    <lineage>
        <taxon>Eukaryota</taxon>
        <taxon>Discoba</taxon>
        <taxon>Euglenozoa</taxon>
        <taxon>Kinetoplastea</taxon>
        <taxon>Metakinetoplastina</taxon>
        <taxon>Trypanosomatida</taxon>
        <taxon>Trypanosomatidae</taxon>
        <taxon>Leishmaniinae</taxon>
        <taxon>Porcisia</taxon>
    </lineage>
</organism>
<evidence type="ECO:0000313" key="2">
    <source>
        <dbReference type="Proteomes" id="UP000674318"/>
    </source>
</evidence>
<keyword evidence="2" id="KW-1185">Reference proteome</keyword>
<proteinExistence type="predicted"/>
<evidence type="ECO:0000313" key="1">
    <source>
        <dbReference type="EMBL" id="KAG5500367.1"/>
    </source>
</evidence>
<dbReference type="GeneID" id="94289539"/>
<dbReference type="KEGG" id="phet:94289539"/>